<comment type="subcellular location">
    <subcellularLocation>
        <location evidence="1">Membrane</location>
    </subcellularLocation>
</comment>
<evidence type="ECO:0000256" key="4">
    <source>
        <dbReference type="PROSITE-ProRule" id="PRU00284"/>
    </source>
</evidence>
<protein>
    <submittedName>
        <fullName evidence="7">Chemotaxis protein</fullName>
    </submittedName>
</protein>
<accession>A0ABQ6J2U4</accession>
<keyword evidence="2 4" id="KW-0807">Transducer</keyword>
<evidence type="ECO:0000259" key="6">
    <source>
        <dbReference type="PROSITE" id="PS50111"/>
    </source>
</evidence>
<dbReference type="Gene3D" id="1.20.120.30">
    <property type="entry name" value="Aspartate receptor, ligand-binding domain"/>
    <property type="match status" value="1"/>
</dbReference>
<reference evidence="8" key="1">
    <citation type="journal article" date="2019" name="Int. J. Syst. Evol. Microbiol.">
        <title>The Global Catalogue of Microorganisms (GCM) 10K type strain sequencing project: providing services to taxonomists for standard genome sequencing and annotation.</title>
        <authorList>
            <consortium name="The Broad Institute Genomics Platform"/>
            <consortium name="The Broad Institute Genome Sequencing Center for Infectious Disease"/>
            <person name="Wu L."/>
            <person name="Ma J."/>
        </authorList>
    </citation>
    <scope>NUCLEOTIDE SEQUENCE [LARGE SCALE GENOMIC DNA]</scope>
    <source>
        <strain evidence="8">NBRC 102030</strain>
    </source>
</reference>
<comment type="similarity">
    <text evidence="3">Belongs to the methyl-accepting chemotaxis (MCP) protein family.</text>
</comment>
<feature type="domain" description="Methyl-accepting transducer" evidence="6">
    <location>
        <begin position="73"/>
        <end position="262"/>
    </location>
</feature>
<dbReference type="InterPro" id="IPR025991">
    <property type="entry name" value="Chemoreceptor_zinc-bind_dom"/>
</dbReference>
<evidence type="ECO:0000313" key="8">
    <source>
        <dbReference type="Proteomes" id="UP001157046"/>
    </source>
</evidence>
<proteinExistence type="inferred from homology"/>
<dbReference type="Pfam" id="PF13682">
    <property type="entry name" value="CZB"/>
    <property type="match status" value="1"/>
</dbReference>
<name>A0ABQ6J2U4_9GAMM</name>
<evidence type="ECO:0000256" key="3">
    <source>
        <dbReference type="ARBA" id="ARBA00029447"/>
    </source>
</evidence>
<evidence type="ECO:0000256" key="5">
    <source>
        <dbReference type="SAM" id="Coils"/>
    </source>
</evidence>
<comment type="caution">
    <text evidence="7">The sequence shown here is derived from an EMBL/GenBank/DDBJ whole genome shotgun (WGS) entry which is preliminary data.</text>
</comment>
<dbReference type="SUPFAM" id="SSF58104">
    <property type="entry name" value="Methyl-accepting chemotaxis protein (MCP) signaling domain"/>
    <property type="match status" value="1"/>
</dbReference>
<sequence>MFNTKLKIENERLKQELSDLKTRYETELEAMRQQLSCSTEQNRTTQSQHKLSIDLMLSSLKGGVMLQAIRDGMATSAHALENENHELEKLDELFKQTHQALSRLDTRAEKISHQANSSKESVTTLDKTANSINQLVSTIQEISDQTNLLALNAAIEAARAGEAGRGFAVVADEVRTLAGKAHEASKQIDTLVNQVLTQVASIKSSIEENEVCAEEVSASSAQIGTIVNEVLVKSEHMQVVIHIAATRSFLDTVKLDHAVWKNNIYHLLEKQSFDEQVNSHGECRLGKWYYQCDGLQYSHLSSYKALEEPHQQVHEFGRNAMDAGRSENFTSLIKSVNDMEKASESVVNELDSLLEQIVANH</sequence>
<gene>
    <name evidence="7" type="ORF">GCM10025855_11530</name>
</gene>
<dbReference type="InterPro" id="IPR004090">
    <property type="entry name" value="Chemotax_Me-accpt_rcpt"/>
</dbReference>
<keyword evidence="5" id="KW-0175">Coiled coil</keyword>
<dbReference type="Pfam" id="PF00015">
    <property type="entry name" value="MCPsignal"/>
    <property type="match status" value="1"/>
</dbReference>
<organism evidence="7 8">
    <name type="scientific">Shewanella glacialipiscicola</name>
    <dbReference type="NCBI Taxonomy" id="614069"/>
    <lineage>
        <taxon>Bacteria</taxon>
        <taxon>Pseudomonadati</taxon>
        <taxon>Pseudomonadota</taxon>
        <taxon>Gammaproteobacteria</taxon>
        <taxon>Alteromonadales</taxon>
        <taxon>Shewanellaceae</taxon>
        <taxon>Shewanella</taxon>
    </lineage>
</organism>
<dbReference type="RefSeq" id="WP_220773451.1">
    <property type="nucleotide sequence ID" value="NZ_BPFC01000044.1"/>
</dbReference>
<dbReference type="SMART" id="SM00283">
    <property type="entry name" value="MA"/>
    <property type="match status" value="1"/>
</dbReference>
<feature type="coiled-coil region" evidence="5">
    <location>
        <begin position="3"/>
        <end position="41"/>
    </location>
</feature>
<dbReference type="Proteomes" id="UP001157046">
    <property type="component" value="Unassembled WGS sequence"/>
</dbReference>
<dbReference type="PROSITE" id="PS50111">
    <property type="entry name" value="CHEMOTAXIS_TRANSDUC_2"/>
    <property type="match status" value="1"/>
</dbReference>
<dbReference type="PRINTS" id="PR00260">
    <property type="entry name" value="CHEMTRNSDUCR"/>
</dbReference>
<evidence type="ECO:0000256" key="2">
    <source>
        <dbReference type="ARBA" id="ARBA00023224"/>
    </source>
</evidence>
<dbReference type="PANTHER" id="PTHR32089:SF70">
    <property type="entry name" value="ENERGY TAXIS MODULATING METHYL ACCEPTING SENSORY TRANSDUCER"/>
    <property type="match status" value="1"/>
</dbReference>
<dbReference type="Gene3D" id="6.10.250.3200">
    <property type="match status" value="1"/>
</dbReference>
<evidence type="ECO:0000313" key="7">
    <source>
        <dbReference type="EMBL" id="GMA81620.1"/>
    </source>
</evidence>
<evidence type="ECO:0000256" key="1">
    <source>
        <dbReference type="ARBA" id="ARBA00004370"/>
    </source>
</evidence>
<dbReference type="InterPro" id="IPR004089">
    <property type="entry name" value="MCPsignal_dom"/>
</dbReference>
<dbReference type="PANTHER" id="PTHR32089">
    <property type="entry name" value="METHYL-ACCEPTING CHEMOTAXIS PROTEIN MCPB"/>
    <property type="match status" value="1"/>
</dbReference>
<keyword evidence="8" id="KW-1185">Reference proteome</keyword>
<dbReference type="EMBL" id="BSUY01000001">
    <property type="protein sequence ID" value="GMA81620.1"/>
    <property type="molecule type" value="Genomic_DNA"/>
</dbReference>